<dbReference type="SUPFAM" id="SSF48600">
    <property type="entry name" value="Chorismate mutase II"/>
    <property type="match status" value="1"/>
</dbReference>
<dbReference type="NCBIfam" id="TIGR01805">
    <property type="entry name" value="CM_mono_grmpos"/>
    <property type="match status" value="1"/>
</dbReference>
<dbReference type="InterPro" id="IPR002701">
    <property type="entry name" value="CM_II_prokaryot"/>
</dbReference>
<dbReference type="GO" id="GO:0008374">
    <property type="term" value="F:O-acyltransferase activity"/>
    <property type="evidence" value="ECO:0007669"/>
    <property type="project" value="TreeGrafter"/>
</dbReference>
<dbReference type="InterPro" id="IPR036263">
    <property type="entry name" value="Chorismate_II_sf"/>
</dbReference>
<feature type="domain" description="Chorismate mutase" evidence="3">
    <location>
        <begin position="185"/>
        <end position="275"/>
    </location>
</feature>
<dbReference type="InterPro" id="IPR001451">
    <property type="entry name" value="Hexapep"/>
</dbReference>
<gene>
    <name evidence="4" type="ORF">RU96_GL001932</name>
</gene>
<dbReference type="EMBL" id="JXKG01000004">
    <property type="protein sequence ID" value="OJG15955.1"/>
    <property type="molecule type" value="Genomic_DNA"/>
</dbReference>
<comment type="caution">
    <text evidence="4">The sequence shown here is derived from an EMBL/GenBank/DDBJ whole genome shotgun (WGS) entry which is preliminary data.</text>
</comment>
<organism evidence="4 5">
    <name type="scientific">Enterococcus canintestini</name>
    <dbReference type="NCBI Taxonomy" id="317010"/>
    <lineage>
        <taxon>Bacteria</taxon>
        <taxon>Bacillati</taxon>
        <taxon>Bacillota</taxon>
        <taxon>Bacilli</taxon>
        <taxon>Lactobacillales</taxon>
        <taxon>Enterococcaceae</taxon>
        <taxon>Enterococcus</taxon>
    </lineage>
</organism>
<protein>
    <submittedName>
        <fullName evidence="4">Chorismate mutase</fullName>
    </submittedName>
</protein>
<dbReference type="PROSITE" id="PS51168">
    <property type="entry name" value="CHORISMATE_MUT_2"/>
    <property type="match status" value="1"/>
</dbReference>
<comment type="similarity">
    <text evidence="1">Belongs to the transferase hexapeptide repeat family.</text>
</comment>
<dbReference type="Pfam" id="PF01817">
    <property type="entry name" value="CM_2"/>
    <property type="match status" value="1"/>
</dbReference>
<dbReference type="Pfam" id="PF12464">
    <property type="entry name" value="Mac"/>
    <property type="match status" value="1"/>
</dbReference>
<dbReference type="SMART" id="SM00830">
    <property type="entry name" value="CM_2"/>
    <property type="match status" value="1"/>
</dbReference>
<dbReference type="Pfam" id="PF14602">
    <property type="entry name" value="Hexapep_2"/>
    <property type="match status" value="1"/>
</dbReference>
<proteinExistence type="inferred from homology"/>
<evidence type="ECO:0000313" key="5">
    <source>
        <dbReference type="Proteomes" id="UP000182835"/>
    </source>
</evidence>
<dbReference type="STRING" id="317010.RU96_GL001932"/>
<keyword evidence="2" id="KW-0808">Transferase</keyword>
<dbReference type="InterPro" id="IPR036979">
    <property type="entry name" value="CM_dom_sf"/>
</dbReference>
<dbReference type="InterPro" id="IPR024688">
    <property type="entry name" value="Mac_dom"/>
</dbReference>
<evidence type="ECO:0000256" key="1">
    <source>
        <dbReference type="ARBA" id="ARBA00007274"/>
    </source>
</evidence>
<dbReference type="Gene3D" id="2.160.10.10">
    <property type="entry name" value="Hexapeptide repeat proteins"/>
    <property type="match status" value="1"/>
</dbReference>
<accession>A0A1L8R8B7</accession>
<dbReference type="PANTHER" id="PTHR23416:SF23">
    <property type="entry name" value="ACETYLTRANSFERASE C18B11.09C-RELATED"/>
    <property type="match status" value="1"/>
</dbReference>
<reference evidence="4 5" key="1">
    <citation type="submission" date="2014-12" db="EMBL/GenBank/DDBJ databases">
        <title>Draft genome sequences of 29 type strains of Enterococci.</title>
        <authorList>
            <person name="Zhong Z."/>
            <person name="Sun Z."/>
            <person name="Liu W."/>
            <person name="Zhang W."/>
            <person name="Zhang H."/>
        </authorList>
    </citation>
    <scope>NUCLEOTIDE SEQUENCE [LARGE SCALE GENOMIC DNA]</scope>
    <source>
        <strain evidence="4 5">DSM 21207</strain>
    </source>
</reference>
<dbReference type="FunFam" id="2.160.10.10:FF:000008">
    <property type="entry name" value="Maltose O-acetyltransferase"/>
    <property type="match status" value="1"/>
</dbReference>
<dbReference type="Pfam" id="PF00132">
    <property type="entry name" value="Hexapep"/>
    <property type="match status" value="1"/>
</dbReference>
<dbReference type="AlphaFoldDB" id="A0A1L8R8B7"/>
<dbReference type="SUPFAM" id="SSF51161">
    <property type="entry name" value="Trimeric LpxA-like enzymes"/>
    <property type="match status" value="1"/>
</dbReference>
<name>A0A1L8R8B7_9ENTE</name>
<dbReference type="GO" id="GO:0005829">
    <property type="term" value="C:cytosol"/>
    <property type="evidence" value="ECO:0007669"/>
    <property type="project" value="TreeGrafter"/>
</dbReference>
<dbReference type="InterPro" id="IPR011279">
    <property type="entry name" value="Chorismate_mutase_GmP"/>
</dbReference>
<dbReference type="PANTHER" id="PTHR23416">
    <property type="entry name" value="SIALIC ACID SYNTHASE-RELATED"/>
    <property type="match status" value="1"/>
</dbReference>
<dbReference type="OrthoDB" id="9812571at2"/>
<dbReference type="Proteomes" id="UP000182835">
    <property type="component" value="Unassembled WGS sequence"/>
</dbReference>
<dbReference type="GO" id="GO:0016407">
    <property type="term" value="F:acetyltransferase activity"/>
    <property type="evidence" value="ECO:0007669"/>
    <property type="project" value="InterPro"/>
</dbReference>
<sequence>MVSEKEKMIAGELYFSEDPELVSERRFAREQMQLINQEQDAKVRSQLLKETFGAVAGNIYMEPTVQFDYGYNISVGKNFYANFNCVLLDVCPITIGDNCMIAPNVQILTATHPLNPVKRNSGLESGKPVTIGNSAWLGAGSILLPGVVLGDNVVVAAGSVVTKSFPDNVVVAGNPARVIKNIAAAENTDSLVRARQKIDQIDQELTRLLEQRMMAVSEIAAFKKEQQQPVLDSSRETAVLNKVAKNVTKADYLPTITATFADIMKHSRAYQQKKLAEGSEQNGRK</sequence>
<dbReference type="RefSeq" id="WP_071864313.1">
    <property type="nucleotide sequence ID" value="NZ_JBHLVQ010000013.1"/>
</dbReference>
<dbReference type="Gene3D" id="1.20.59.10">
    <property type="entry name" value="Chorismate mutase"/>
    <property type="match status" value="1"/>
</dbReference>
<dbReference type="CDD" id="cd03357">
    <property type="entry name" value="LbH_MAT_GAT"/>
    <property type="match status" value="1"/>
</dbReference>
<dbReference type="SMART" id="SM01266">
    <property type="entry name" value="Mac"/>
    <property type="match status" value="1"/>
</dbReference>
<dbReference type="GO" id="GO:0004106">
    <property type="term" value="F:chorismate mutase activity"/>
    <property type="evidence" value="ECO:0007669"/>
    <property type="project" value="InterPro"/>
</dbReference>
<dbReference type="InterPro" id="IPR051159">
    <property type="entry name" value="Hexapeptide_acetyltransf"/>
</dbReference>
<evidence type="ECO:0000256" key="2">
    <source>
        <dbReference type="ARBA" id="ARBA00022679"/>
    </source>
</evidence>
<evidence type="ECO:0000259" key="3">
    <source>
        <dbReference type="PROSITE" id="PS51168"/>
    </source>
</evidence>
<dbReference type="GO" id="GO:0046417">
    <property type="term" value="P:chorismate metabolic process"/>
    <property type="evidence" value="ECO:0007669"/>
    <property type="project" value="InterPro"/>
</dbReference>
<evidence type="ECO:0000313" key="4">
    <source>
        <dbReference type="EMBL" id="OJG15955.1"/>
    </source>
</evidence>
<dbReference type="InterPro" id="IPR011004">
    <property type="entry name" value="Trimer_LpxA-like_sf"/>
</dbReference>